<name>A0A101SSD0_9ACTN</name>
<gene>
    <name evidence="1" type="ORF">AQJ66_28860</name>
</gene>
<organism evidence="1 2">
    <name type="scientific">Streptomyces bungoensis</name>
    <dbReference type="NCBI Taxonomy" id="285568"/>
    <lineage>
        <taxon>Bacteria</taxon>
        <taxon>Bacillati</taxon>
        <taxon>Actinomycetota</taxon>
        <taxon>Actinomycetes</taxon>
        <taxon>Kitasatosporales</taxon>
        <taxon>Streptomycetaceae</taxon>
        <taxon>Streptomyces</taxon>
    </lineage>
</organism>
<comment type="caution">
    <text evidence="1">The sequence shown here is derived from an EMBL/GenBank/DDBJ whole genome shotgun (WGS) entry which is preliminary data.</text>
</comment>
<sequence>MDVTVSPGDPVRRRLCVRPGTVVTLVLRTRADDKRWTGVLSSAPALVMVSGWHPAADGGARAGLRCAGTRGGRAVVTASAKAPDVAGAPRVAFTLDVDVVPYPREG</sequence>
<dbReference type="AlphaFoldDB" id="A0A101SSD0"/>
<accession>A0A101SSD0</accession>
<evidence type="ECO:0000313" key="1">
    <source>
        <dbReference type="EMBL" id="KUN79329.1"/>
    </source>
</evidence>
<evidence type="ECO:0000313" key="2">
    <source>
        <dbReference type="Proteomes" id="UP000053024"/>
    </source>
</evidence>
<reference evidence="1 2" key="1">
    <citation type="submission" date="2015-10" db="EMBL/GenBank/DDBJ databases">
        <title>Draft genome sequence of Streptomyces bungoensis DSM 41781, type strain for the species Streptomyces bungoensis.</title>
        <authorList>
            <person name="Ruckert C."/>
            <person name="Winkler A."/>
            <person name="Kalinowski J."/>
            <person name="Kampfer P."/>
            <person name="Glaeser S."/>
        </authorList>
    </citation>
    <scope>NUCLEOTIDE SEQUENCE [LARGE SCALE GENOMIC DNA]</scope>
    <source>
        <strain evidence="1 2">DSM 41781</strain>
    </source>
</reference>
<dbReference type="Proteomes" id="UP000053024">
    <property type="component" value="Unassembled WGS sequence"/>
</dbReference>
<keyword evidence="2" id="KW-1185">Reference proteome</keyword>
<dbReference type="EMBL" id="LMWX01000053">
    <property type="protein sequence ID" value="KUN79329.1"/>
    <property type="molecule type" value="Genomic_DNA"/>
</dbReference>
<proteinExistence type="predicted"/>
<dbReference type="RefSeq" id="WP_061927941.1">
    <property type="nucleotide sequence ID" value="NZ_JBEYBH010000012.1"/>
</dbReference>
<protein>
    <submittedName>
        <fullName evidence="1">Acetyl-CoA synthetase</fullName>
    </submittedName>
</protein>
<dbReference type="OrthoDB" id="4238205at2"/>